<proteinExistence type="predicted"/>
<comment type="caution">
    <text evidence="1">The sequence shown here is derived from an EMBL/GenBank/DDBJ whole genome shotgun (WGS) entry which is preliminary data.</text>
</comment>
<dbReference type="Proteomes" id="UP000091857">
    <property type="component" value="Chromosome 1"/>
</dbReference>
<protein>
    <submittedName>
        <fullName evidence="1">Uncharacterized protein</fullName>
    </submittedName>
</protein>
<evidence type="ECO:0000313" key="1">
    <source>
        <dbReference type="EMBL" id="KAG8662861.1"/>
    </source>
</evidence>
<dbReference type="EMBL" id="CM004387">
    <property type="protein sequence ID" value="KAG8662861.1"/>
    <property type="molecule type" value="Genomic_DNA"/>
</dbReference>
<gene>
    <name evidence="1" type="ORF">MANES_01G153401v8</name>
</gene>
<keyword evidence="2" id="KW-1185">Reference proteome</keyword>
<sequence length="275" mass="30395">MAAHQGALAMAAHQICLQVWLSVSLLVDAQAASCQRSRRASSSSCPFLFSVVAPVLAAILLCHLDSFDPAPFPHQDFTHPDPSLKNGHLLQGSEFLGVGQLTAPEDTAYDSKVLLSHLYFANGLAISPDQQSLIYCETPLSKCKRYYIKENKKGNIENFVDIPGLPDNIHYDGDGHFWIASISEITQFWKLAFKYPVVRKFAAIALKYMGKRPTKKNAGVFTVNLEGKLISHYHDPDLMLISSGVKIGTHLYCGSTIYPHIIRLNLAKHPPHPTT</sequence>
<reference evidence="2" key="1">
    <citation type="journal article" date="2016" name="Nat. Biotechnol.">
        <title>Sequencing wild and cultivated cassava and related species reveals extensive interspecific hybridization and genetic diversity.</title>
        <authorList>
            <person name="Bredeson J.V."/>
            <person name="Lyons J.B."/>
            <person name="Prochnik S.E."/>
            <person name="Wu G.A."/>
            <person name="Ha C.M."/>
            <person name="Edsinger-Gonzales E."/>
            <person name="Grimwood J."/>
            <person name="Schmutz J."/>
            <person name="Rabbi I.Y."/>
            <person name="Egesi C."/>
            <person name="Nauluvula P."/>
            <person name="Lebot V."/>
            <person name="Ndunguru J."/>
            <person name="Mkamilo G."/>
            <person name="Bart R.S."/>
            <person name="Setter T.L."/>
            <person name="Gleadow R.M."/>
            <person name="Kulakow P."/>
            <person name="Ferguson M.E."/>
            <person name="Rounsley S."/>
            <person name="Rokhsar D.S."/>
        </authorList>
    </citation>
    <scope>NUCLEOTIDE SEQUENCE [LARGE SCALE GENOMIC DNA]</scope>
    <source>
        <strain evidence="2">cv. AM560-2</strain>
    </source>
</reference>
<name>A0ACB7II13_MANES</name>
<evidence type="ECO:0000313" key="2">
    <source>
        <dbReference type="Proteomes" id="UP000091857"/>
    </source>
</evidence>
<organism evidence="1 2">
    <name type="scientific">Manihot esculenta</name>
    <name type="common">Cassava</name>
    <name type="synonym">Jatropha manihot</name>
    <dbReference type="NCBI Taxonomy" id="3983"/>
    <lineage>
        <taxon>Eukaryota</taxon>
        <taxon>Viridiplantae</taxon>
        <taxon>Streptophyta</taxon>
        <taxon>Embryophyta</taxon>
        <taxon>Tracheophyta</taxon>
        <taxon>Spermatophyta</taxon>
        <taxon>Magnoliopsida</taxon>
        <taxon>eudicotyledons</taxon>
        <taxon>Gunneridae</taxon>
        <taxon>Pentapetalae</taxon>
        <taxon>rosids</taxon>
        <taxon>fabids</taxon>
        <taxon>Malpighiales</taxon>
        <taxon>Euphorbiaceae</taxon>
        <taxon>Crotonoideae</taxon>
        <taxon>Manihoteae</taxon>
        <taxon>Manihot</taxon>
    </lineage>
</organism>
<accession>A0ACB7II13</accession>